<evidence type="ECO:0000256" key="4">
    <source>
        <dbReference type="ARBA" id="ARBA00022561"/>
    </source>
</evidence>
<evidence type="ECO:0000256" key="5">
    <source>
        <dbReference type="ARBA" id="ARBA00022844"/>
    </source>
</evidence>
<comment type="function">
    <text evidence="6">Self-assembles to form an icosahedral capsid.</text>
</comment>
<feature type="compositionally biased region" description="Acidic residues" evidence="7">
    <location>
        <begin position="688"/>
        <end position="702"/>
    </location>
</feature>
<dbReference type="GO" id="GO:0039615">
    <property type="term" value="C:T=1 icosahedral viral capsid"/>
    <property type="evidence" value="ECO:0007669"/>
    <property type="project" value="UniProtKB-UniRule"/>
</dbReference>
<reference evidence="8" key="1">
    <citation type="submission" date="2015-06" db="EMBL/GenBank/DDBJ databases">
        <title>TTVs in the plasma of HIV-infected subjects from United States.</title>
        <authorList>
            <person name="Li L."/>
            <person name="Delwart E."/>
        </authorList>
    </citation>
    <scope>NUCLEOTIDE SEQUENCE</scope>
    <source>
        <strain evidence="8">P17</strain>
    </source>
</reference>
<dbReference type="EMBL" id="KT163911">
    <property type="protein sequence ID" value="ANQ39366.1"/>
    <property type="molecule type" value="Genomic_DNA"/>
</dbReference>
<evidence type="ECO:0000256" key="6">
    <source>
        <dbReference type="RuleBase" id="RU361230"/>
    </source>
</evidence>
<evidence type="ECO:0000256" key="2">
    <source>
        <dbReference type="ARBA" id="ARBA00006131"/>
    </source>
</evidence>
<evidence type="ECO:0000256" key="7">
    <source>
        <dbReference type="SAM" id="MobiDB-lite"/>
    </source>
</evidence>
<proteinExistence type="inferred from homology"/>
<evidence type="ECO:0000313" key="8">
    <source>
        <dbReference type="EMBL" id="ANQ39366.1"/>
    </source>
</evidence>
<dbReference type="InterPro" id="IPR004219">
    <property type="entry name" value="TTvirus_Unk"/>
</dbReference>
<keyword evidence="3 6" id="KW-1140">T=1 icosahedral capsid protein</keyword>
<dbReference type="Pfam" id="PF02956">
    <property type="entry name" value="TT_ORF1"/>
    <property type="match status" value="1"/>
</dbReference>
<sequence length="745" mass="88172">MAWGWWRRRRRRWFRGLWRRKRRARGRPRWTYRRPRRRRVRRQRRWRRGRLRRRRFKKRRFRRRRKRQKIIIRQWQPAMVRRCYIKGYMAALISGDGTFATNYSSHLQDRIMKGPFGGGHSTMRFSLQVLYEGHLRHENYWTYSNQNLELGRYKGATIKFYRHPDTDFIGIYNRKTPLGGNIMTAPSLHPGNMMLTKRKFLIPSLETRKRGKKYVKIRIGPPTLLVDKWYFQKDICDVTLLNLNVTECDLRFPFCSPQTNNVCISFQVLKPCYNKYLSINAFDNDTTDQKLKDFLNEAFKISTSGNTYRAFNQLNTFKTEGGISHPQLHKPVPEENKPSSSDYFAKRDALWGDPIYCNTRTDQDTGTKIIEKFLIPNMTSYFKKMQSENFHNITRGNKAFCHLTGIYSGPYLSQGRISPEVFGLYTEIIYNPYTDKGTGNRIWVDALTKTDNIYKPGQSKCLLENMPLWTLVFGYTDWIKKELNDWSAAYNYRLLMISPYTYPALAQPDNKDYGFVCFSYNFGSGQMPDGSLYCPFHFRTKWYPTLFHQQAVMEDIAKSGPFAPKTQKPSTQLVMKYQFTFNWGGNPIFEQIVRDPCTQPTYELPGGGNLPGRIQVINPKLLGPNYSFRSFDIRRGQFSTKSIKRMSEQPETSEFLFPEKRPRIDLPKYEPPEESSRTLQREEKPWTSEEETETEAQSEEEPAQTIREQLQQQLQEQLRIRKQLKVMFQQLIKTQQGVHVHPSLC</sequence>
<feature type="compositionally biased region" description="Basic and acidic residues" evidence="7">
    <location>
        <begin position="657"/>
        <end position="687"/>
    </location>
</feature>
<evidence type="ECO:0000256" key="3">
    <source>
        <dbReference type="ARBA" id="ARBA00022431"/>
    </source>
</evidence>
<keyword evidence="4 6" id="KW-0167">Capsid protein</keyword>
<feature type="region of interest" description="Disordered" evidence="7">
    <location>
        <begin position="643"/>
        <end position="708"/>
    </location>
</feature>
<protein>
    <recommendedName>
        <fullName evidence="6">Capsid protein</fullName>
    </recommendedName>
</protein>
<comment type="similarity">
    <text evidence="2 6">Belongs to the anelloviridae capsid protein family.</text>
</comment>
<accession>A0A1B1FDL0</accession>
<keyword evidence="5 6" id="KW-0946">Virion</keyword>
<comment type="subcellular location">
    <subcellularLocation>
        <location evidence="1 6">Virion</location>
    </subcellularLocation>
</comment>
<evidence type="ECO:0000256" key="1">
    <source>
        <dbReference type="ARBA" id="ARBA00004328"/>
    </source>
</evidence>
<organism evidence="8">
    <name type="scientific">Torque teno virus</name>
    <dbReference type="NCBI Taxonomy" id="68887"/>
    <lineage>
        <taxon>Viruses</taxon>
        <taxon>Monodnaviria</taxon>
        <taxon>Shotokuvirae</taxon>
        <taxon>Commensaviricota</taxon>
        <taxon>Cardeaviricetes</taxon>
        <taxon>Sanitavirales</taxon>
        <taxon>Anelloviridae</taxon>
    </lineage>
</organism>
<name>A0A1B1FDL0_9VIRU</name>